<dbReference type="SUPFAM" id="SSF51278">
    <property type="entry name" value="Urease, beta-subunit"/>
    <property type="match status" value="1"/>
</dbReference>
<dbReference type="NCBIfam" id="TIGR00192">
    <property type="entry name" value="urease_beta"/>
    <property type="match status" value="1"/>
</dbReference>
<dbReference type="Proteomes" id="UP000472320">
    <property type="component" value="Unassembled WGS sequence"/>
</dbReference>
<dbReference type="GO" id="GO:0035550">
    <property type="term" value="C:urease complex"/>
    <property type="evidence" value="ECO:0007669"/>
    <property type="project" value="InterPro"/>
</dbReference>
<dbReference type="PANTHER" id="PTHR33569">
    <property type="entry name" value="UREASE"/>
    <property type="match status" value="1"/>
</dbReference>
<dbReference type="EMBL" id="WNKX01000021">
    <property type="protein sequence ID" value="MTW13315.1"/>
    <property type="molecule type" value="Genomic_DNA"/>
</dbReference>
<gene>
    <name evidence="4" type="primary">ureB</name>
    <name evidence="4" type="ORF">GM658_22150</name>
</gene>
<dbReference type="Pfam" id="PF00699">
    <property type="entry name" value="Urease_beta"/>
    <property type="match status" value="1"/>
</dbReference>
<keyword evidence="2 4" id="KW-0378">Hydrolase</keyword>
<reference evidence="4 5" key="1">
    <citation type="submission" date="2019-11" db="EMBL/GenBank/DDBJ databases">
        <title>Type strains purchased from KCTC, JCM and DSMZ.</title>
        <authorList>
            <person name="Lu H."/>
        </authorList>
    </citation>
    <scope>NUCLEOTIDE SEQUENCE [LARGE SCALE GENOMIC DNA]</scope>
    <source>
        <strain evidence="4 5">JCM 31587</strain>
    </source>
</reference>
<dbReference type="PANTHER" id="PTHR33569:SF1">
    <property type="entry name" value="UREASE"/>
    <property type="match status" value="1"/>
</dbReference>
<keyword evidence="5" id="KW-1185">Reference proteome</keyword>
<keyword evidence="1" id="KW-0963">Cytoplasm</keyword>
<proteinExistence type="predicted"/>
<dbReference type="AlphaFoldDB" id="A0A6L6QMC2"/>
<dbReference type="InterPro" id="IPR036461">
    <property type="entry name" value="Urease_betasu_sf"/>
</dbReference>
<evidence type="ECO:0000313" key="5">
    <source>
        <dbReference type="Proteomes" id="UP000472320"/>
    </source>
</evidence>
<dbReference type="EC" id="3.5.1.5" evidence="4"/>
<dbReference type="InterPro" id="IPR050069">
    <property type="entry name" value="Urease_subunit"/>
</dbReference>
<dbReference type="InterPro" id="IPR002019">
    <property type="entry name" value="Urease_beta-like"/>
</dbReference>
<organism evidence="4 5">
    <name type="scientific">Massilia eburnea</name>
    <dbReference type="NCBI Taxonomy" id="1776165"/>
    <lineage>
        <taxon>Bacteria</taxon>
        <taxon>Pseudomonadati</taxon>
        <taxon>Pseudomonadota</taxon>
        <taxon>Betaproteobacteria</taxon>
        <taxon>Burkholderiales</taxon>
        <taxon>Oxalobacteraceae</taxon>
        <taxon>Telluria group</taxon>
        <taxon>Massilia</taxon>
    </lineage>
</organism>
<evidence type="ECO:0000256" key="2">
    <source>
        <dbReference type="ARBA" id="ARBA00022801"/>
    </source>
</evidence>
<protein>
    <submittedName>
        <fullName evidence="4">Urease subunit beta</fullName>
        <ecNumber evidence="4">3.5.1.5</ecNumber>
    </submittedName>
</protein>
<accession>A0A6L6QMC2</accession>
<dbReference type="GO" id="GO:0043419">
    <property type="term" value="P:urea catabolic process"/>
    <property type="evidence" value="ECO:0007669"/>
    <property type="project" value="InterPro"/>
</dbReference>
<name>A0A6L6QMC2_9BURK</name>
<evidence type="ECO:0000313" key="4">
    <source>
        <dbReference type="EMBL" id="MTW13315.1"/>
    </source>
</evidence>
<sequence>MHMTDRTTLTVTNQGDRPIQVGSHFHFFEVDSALQFERWKAYGMRLDIAPGTALRFEPGKAHTIALVRLEGDAEVAGFSAGARR</sequence>
<dbReference type="OrthoDB" id="9797217at2"/>
<dbReference type="RefSeq" id="WP_155456239.1">
    <property type="nucleotide sequence ID" value="NZ_WNKX01000021.1"/>
</dbReference>
<dbReference type="GO" id="GO:0009039">
    <property type="term" value="F:urease activity"/>
    <property type="evidence" value="ECO:0007669"/>
    <property type="project" value="UniProtKB-EC"/>
</dbReference>
<comment type="catalytic activity">
    <reaction evidence="3">
        <text>urea + 2 H2O + H(+) = hydrogencarbonate + 2 NH4(+)</text>
        <dbReference type="Rhea" id="RHEA:20557"/>
        <dbReference type="ChEBI" id="CHEBI:15377"/>
        <dbReference type="ChEBI" id="CHEBI:15378"/>
        <dbReference type="ChEBI" id="CHEBI:16199"/>
        <dbReference type="ChEBI" id="CHEBI:17544"/>
        <dbReference type="ChEBI" id="CHEBI:28938"/>
        <dbReference type="EC" id="3.5.1.5"/>
    </reaction>
</comment>
<evidence type="ECO:0000256" key="1">
    <source>
        <dbReference type="ARBA" id="ARBA00022490"/>
    </source>
</evidence>
<comment type="caution">
    <text evidence="4">The sequence shown here is derived from an EMBL/GenBank/DDBJ whole genome shotgun (WGS) entry which is preliminary data.</text>
</comment>
<evidence type="ECO:0000256" key="3">
    <source>
        <dbReference type="ARBA" id="ARBA00047778"/>
    </source>
</evidence>
<dbReference type="Gene3D" id="2.10.150.10">
    <property type="entry name" value="Urease, beta subunit"/>
    <property type="match status" value="1"/>
</dbReference>